<evidence type="ECO:0000313" key="1">
    <source>
        <dbReference type="EMBL" id="HBQ50217.1"/>
    </source>
</evidence>
<evidence type="ECO:0000313" key="4">
    <source>
        <dbReference type="Proteomes" id="UP000263957"/>
    </source>
</evidence>
<dbReference type="RefSeq" id="WP_035546811.1">
    <property type="nucleotide sequence ID" value="NZ_AWFH01000001.1"/>
</dbReference>
<dbReference type="Gene3D" id="2.60.120.10">
    <property type="entry name" value="Jelly Rolls"/>
    <property type="match status" value="1"/>
</dbReference>
<dbReference type="Proteomes" id="UP000024547">
    <property type="component" value="Unassembled WGS sequence"/>
</dbReference>
<dbReference type="eggNOG" id="COG0662">
    <property type="taxonomic scope" value="Bacteria"/>
</dbReference>
<dbReference type="OrthoDB" id="3829432at2"/>
<organism evidence="2 3">
    <name type="scientific">Hyphomonas atlantica</name>
    <dbReference type="NCBI Taxonomy" id="1280948"/>
    <lineage>
        <taxon>Bacteria</taxon>
        <taxon>Pseudomonadati</taxon>
        <taxon>Pseudomonadota</taxon>
        <taxon>Alphaproteobacteria</taxon>
        <taxon>Hyphomonadales</taxon>
        <taxon>Hyphomonadaceae</taxon>
        <taxon>Hyphomonas</taxon>
    </lineage>
</organism>
<evidence type="ECO:0000313" key="2">
    <source>
        <dbReference type="EMBL" id="KCZ64886.1"/>
    </source>
</evidence>
<keyword evidence="3" id="KW-1185">Reference proteome</keyword>
<evidence type="ECO:0000313" key="3">
    <source>
        <dbReference type="Proteomes" id="UP000024547"/>
    </source>
</evidence>
<dbReference type="EMBL" id="AWFH01000001">
    <property type="protein sequence ID" value="KCZ64886.1"/>
    <property type="molecule type" value="Genomic_DNA"/>
</dbReference>
<dbReference type="EMBL" id="DOGS01000309">
    <property type="protein sequence ID" value="HBQ50217.1"/>
    <property type="molecule type" value="Genomic_DNA"/>
</dbReference>
<comment type="caution">
    <text evidence="2">The sequence shown here is derived from an EMBL/GenBank/DDBJ whole genome shotgun (WGS) entry which is preliminary data.</text>
</comment>
<name>A0A059EB54_9PROT</name>
<gene>
    <name evidence="1" type="ORF">DD728_15300</name>
    <name evidence="2" type="ORF">HY36_00520</name>
</gene>
<dbReference type="PATRIC" id="fig|1280948.3.peg.101"/>
<protein>
    <submittedName>
        <fullName evidence="2">Cupin</fullName>
    </submittedName>
</protein>
<proteinExistence type="predicted"/>
<dbReference type="Proteomes" id="UP000263957">
    <property type="component" value="Unassembled WGS sequence"/>
</dbReference>
<accession>A0A059EB54</accession>
<dbReference type="AlphaFoldDB" id="A0A059EB54"/>
<sequence>MKIIRSKAFTAPKAWGAIDVANMAGITTRLHWTDQPYIWHVNEGEEVFAVLDGVVDMHYREDGTEKIVTLETGDVFFAGIGCEHVAHPRGEARILVVEHEGSI</sequence>
<reference evidence="1 4" key="2">
    <citation type="journal article" date="2018" name="Nat. Biotechnol.">
        <title>A standardized bacterial taxonomy based on genome phylogeny substantially revises the tree of life.</title>
        <authorList>
            <person name="Parks D.H."/>
            <person name="Chuvochina M."/>
            <person name="Waite D.W."/>
            <person name="Rinke C."/>
            <person name="Skarshewski A."/>
            <person name="Chaumeil P.A."/>
            <person name="Hugenholtz P."/>
        </authorList>
    </citation>
    <scope>NUCLEOTIDE SEQUENCE [LARGE SCALE GENOMIC DNA]</scope>
    <source>
        <strain evidence="1">UBA10378</strain>
    </source>
</reference>
<dbReference type="SUPFAM" id="SSF51182">
    <property type="entry name" value="RmlC-like cupins"/>
    <property type="match status" value="1"/>
</dbReference>
<dbReference type="InterPro" id="IPR011051">
    <property type="entry name" value="RmlC_Cupin_sf"/>
</dbReference>
<reference evidence="2 3" key="1">
    <citation type="journal article" date="2014" name="Antonie Van Leeuwenhoek">
        <title>Hyphomonas beringensis sp. nov. and Hyphomonas chukchiensis sp. nov., isolated from surface seawater of the Bering Sea and Chukchi Sea.</title>
        <authorList>
            <person name="Li C."/>
            <person name="Lai Q."/>
            <person name="Li G."/>
            <person name="Dong C."/>
            <person name="Wang J."/>
            <person name="Liao Y."/>
            <person name="Shao Z."/>
        </authorList>
    </citation>
    <scope>NUCLEOTIDE SEQUENCE [LARGE SCALE GENOMIC DNA]</scope>
    <source>
        <strain evidence="2 3">22II1-22F38</strain>
    </source>
</reference>
<dbReference type="InterPro" id="IPR014710">
    <property type="entry name" value="RmlC-like_jellyroll"/>
</dbReference>
<dbReference type="STRING" id="1280948.HY36_00520"/>